<dbReference type="InterPro" id="IPR003779">
    <property type="entry name" value="CMD-like"/>
</dbReference>
<protein>
    <submittedName>
        <fullName evidence="3">Carboxymuconolactone decarboxylase family protein</fullName>
    </submittedName>
</protein>
<dbReference type="Gene3D" id="1.20.1290.10">
    <property type="entry name" value="AhpD-like"/>
    <property type="match status" value="1"/>
</dbReference>
<dbReference type="SUPFAM" id="SSF69118">
    <property type="entry name" value="AhpD-like"/>
    <property type="match status" value="1"/>
</dbReference>
<sequence>MSAPWNAAPGRACRLPDPTPETAPETAAAFAKVAASRGWVSNLLTSLGHAPEALARFSALGHYGRYGTELSERQRELVICIVGRNIAYAWAHHAPLALDNDVTEAELAAIKAGRTPDGLDAADQALCDFVFAFTAFGGVPEPIWEAVSASFTTRQATDIAMLAAYYLAAGSLIMGLGVQVEPPEILAIERDWQKRPRQGDQVVAKG</sequence>
<dbReference type="Proteomes" id="UP000765160">
    <property type="component" value="Unassembled WGS sequence"/>
</dbReference>
<dbReference type="RefSeq" id="WP_168050770.1">
    <property type="nucleotide sequence ID" value="NZ_JAATJR010000004.1"/>
</dbReference>
<comment type="caution">
    <text evidence="3">The sequence shown here is derived from an EMBL/GenBank/DDBJ whole genome shotgun (WGS) entry which is preliminary data.</text>
</comment>
<name>A0ABX1F1P1_9PROT</name>
<feature type="domain" description="Carboxymuconolactone decarboxylase-like" evidence="2">
    <location>
        <begin position="51"/>
        <end position="125"/>
    </location>
</feature>
<reference evidence="3 4" key="1">
    <citation type="submission" date="2020-03" db="EMBL/GenBank/DDBJ databases">
        <title>Roseomonas selenitidurans sp. nov. isolated from soil.</title>
        <authorList>
            <person name="Liu H."/>
        </authorList>
    </citation>
    <scope>NUCLEOTIDE SEQUENCE [LARGE SCALE GENOMIC DNA]</scope>
    <source>
        <strain evidence="3 4">JCM 15073</strain>
    </source>
</reference>
<gene>
    <name evidence="3" type="ORF">HB662_15890</name>
</gene>
<feature type="region of interest" description="Disordered" evidence="1">
    <location>
        <begin position="1"/>
        <end position="21"/>
    </location>
</feature>
<proteinExistence type="predicted"/>
<evidence type="ECO:0000256" key="1">
    <source>
        <dbReference type="SAM" id="MobiDB-lite"/>
    </source>
</evidence>
<dbReference type="InterPro" id="IPR029032">
    <property type="entry name" value="AhpD-like"/>
</dbReference>
<dbReference type="Pfam" id="PF02627">
    <property type="entry name" value="CMD"/>
    <property type="match status" value="1"/>
</dbReference>
<evidence type="ECO:0000259" key="2">
    <source>
        <dbReference type="Pfam" id="PF02627"/>
    </source>
</evidence>
<dbReference type="PANTHER" id="PTHR34846:SF11">
    <property type="entry name" value="4-CARBOXYMUCONOLACTONE DECARBOXYLASE FAMILY PROTEIN (AFU_ORTHOLOGUE AFUA_6G11590)"/>
    <property type="match status" value="1"/>
</dbReference>
<accession>A0ABX1F1P1</accession>
<dbReference type="PANTHER" id="PTHR34846">
    <property type="entry name" value="4-CARBOXYMUCONOLACTONE DECARBOXYLASE FAMILY PROTEIN (AFU_ORTHOLOGUE AFUA_6G11590)"/>
    <property type="match status" value="1"/>
</dbReference>
<evidence type="ECO:0000313" key="4">
    <source>
        <dbReference type="Proteomes" id="UP000765160"/>
    </source>
</evidence>
<keyword evidence="4" id="KW-1185">Reference proteome</keyword>
<evidence type="ECO:0000313" key="3">
    <source>
        <dbReference type="EMBL" id="NKE46268.1"/>
    </source>
</evidence>
<organism evidence="3 4">
    <name type="scientific">Falsiroseomonas frigidaquae</name>
    <dbReference type="NCBI Taxonomy" id="487318"/>
    <lineage>
        <taxon>Bacteria</taxon>
        <taxon>Pseudomonadati</taxon>
        <taxon>Pseudomonadota</taxon>
        <taxon>Alphaproteobacteria</taxon>
        <taxon>Acetobacterales</taxon>
        <taxon>Roseomonadaceae</taxon>
        <taxon>Falsiroseomonas</taxon>
    </lineage>
</organism>
<dbReference type="EMBL" id="JAAVTX010000004">
    <property type="protein sequence ID" value="NKE46268.1"/>
    <property type="molecule type" value="Genomic_DNA"/>
</dbReference>